<dbReference type="InterPro" id="IPR035996">
    <property type="entry name" value="4pyrrol_Methylase_sf"/>
</dbReference>
<organism evidence="9 10">
    <name type="scientific">Thermosyntropha lipolytica DSM 11003</name>
    <dbReference type="NCBI Taxonomy" id="1123382"/>
    <lineage>
        <taxon>Bacteria</taxon>
        <taxon>Bacillati</taxon>
        <taxon>Bacillota</taxon>
        <taxon>Clostridia</taxon>
        <taxon>Eubacteriales</taxon>
        <taxon>Syntrophomonadaceae</taxon>
        <taxon>Thermosyntropha</taxon>
    </lineage>
</organism>
<dbReference type="InterPro" id="IPR014777">
    <property type="entry name" value="4pyrrole_Mease_sub1"/>
</dbReference>
<dbReference type="GO" id="GO:0032259">
    <property type="term" value="P:methylation"/>
    <property type="evidence" value="ECO:0007669"/>
    <property type="project" value="UniProtKB-KW"/>
</dbReference>
<dbReference type="InterPro" id="IPR006366">
    <property type="entry name" value="CobA/CysG_C"/>
</dbReference>
<evidence type="ECO:0000256" key="4">
    <source>
        <dbReference type="ARBA" id="ARBA00022691"/>
    </source>
</evidence>
<dbReference type="RefSeq" id="WP_073091591.1">
    <property type="nucleotide sequence ID" value="NZ_FQWY01000017.1"/>
</dbReference>
<keyword evidence="5" id="KW-0627">Porphyrin biosynthesis</keyword>
<dbReference type="InterPro" id="IPR003043">
    <property type="entry name" value="Uropor_MeTrfase_CS"/>
</dbReference>
<feature type="domain" description="Tetrapyrrole methylase" evidence="7">
    <location>
        <begin position="7"/>
        <end position="218"/>
    </location>
</feature>
<dbReference type="InterPro" id="IPR014776">
    <property type="entry name" value="4pyrrole_Mease_sub2"/>
</dbReference>
<keyword evidence="10" id="KW-1185">Reference proteome</keyword>
<reference evidence="10" key="1">
    <citation type="submission" date="2016-11" db="EMBL/GenBank/DDBJ databases">
        <authorList>
            <person name="Varghese N."/>
            <person name="Submissions S."/>
        </authorList>
    </citation>
    <scope>NUCLEOTIDE SEQUENCE [LARGE SCALE GENOMIC DNA]</scope>
    <source>
        <strain evidence="10">DSM 11003</strain>
    </source>
</reference>
<keyword evidence="4" id="KW-0949">S-adenosyl-L-methionine</keyword>
<dbReference type="Gene3D" id="3.40.50.10090">
    <property type="match status" value="2"/>
</dbReference>
<dbReference type="Pfam" id="PF02602">
    <property type="entry name" value="HEM4"/>
    <property type="match status" value="1"/>
</dbReference>
<keyword evidence="2 6" id="KW-0489">Methyltransferase</keyword>
<dbReference type="Proteomes" id="UP000242329">
    <property type="component" value="Unassembled WGS sequence"/>
</dbReference>
<dbReference type="GO" id="GO:0019354">
    <property type="term" value="P:siroheme biosynthetic process"/>
    <property type="evidence" value="ECO:0007669"/>
    <property type="project" value="InterPro"/>
</dbReference>
<dbReference type="InterPro" id="IPR000878">
    <property type="entry name" value="4pyrrol_Mease"/>
</dbReference>
<dbReference type="PANTHER" id="PTHR45790:SF3">
    <property type="entry name" value="S-ADENOSYL-L-METHIONINE-DEPENDENT UROPORPHYRINOGEN III METHYLTRANSFERASE, CHLOROPLASTIC"/>
    <property type="match status" value="1"/>
</dbReference>
<dbReference type="InterPro" id="IPR003754">
    <property type="entry name" value="4pyrrol_synth_uPrphyn_synth"/>
</dbReference>
<dbReference type="GO" id="GO:0004852">
    <property type="term" value="F:uroporphyrinogen-III synthase activity"/>
    <property type="evidence" value="ECO:0007669"/>
    <property type="project" value="InterPro"/>
</dbReference>
<evidence type="ECO:0000313" key="9">
    <source>
        <dbReference type="EMBL" id="SHG89620.1"/>
    </source>
</evidence>
<feature type="domain" description="Tetrapyrrole biosynthesis uroporphyrinogen III synthase" evidence="8">
    <location>
        <begin position="270"/>
        <end position="498"/>
    </location>
</feature>
<name>A0A1M5NJ98_9FIRM</name>
<evidence type="ECO:0000256" key="3">
    <source>
        <dbReference type="ARBA" id="ARBA00022679"/>
    </source>
</evidence>
<dbReference type="NCBIfam" id="NF004790">
    <property type="entry name" value="PRK06136.1"/>
    <property type="match status" value="1"/>
</dbReference>
<dbReference type="InterPro" id="IPR036108">
    <property type="entry name" value="4pyrrol_syn_uPrphyn_synt_sf"/>
</dbReference>
<dbReference type="AlphaFoldDB" id="A0A1M5NJ98"/>
<dbReference type="FunFam" id="3.40.1010.10:FF:000001">
    <property type="entry name" value="Siroheme synthase"/>
    <property type="match status" value="1"/>
</dbReference>
<evidence type="ECO:0000256" key="2">
    <source>
        <dbReference type="ARBA" id="ARBA00022603"/>
    </source>
</evidence>
<dbReference type="FunFam" id="3.40.50.10090:FF:000001">
    <property type="entry name" value="Bifunctional uroporphyrinogen-III C-methyltransferase/uroporphyrinogen-III synthase"/>
    <property type="match status" value="1"/>
</dbReference>
<dbReference type="STRING" id="1123382.SAMN02745221_01221"/>
<evidence type="ECO:0000313" key="10">
    <source>
        <dbReference type="Proteomes" id="UP000242329"/>
    </source>
</evidence>
<gene>
    <name evidence="9" type="ORF">SAMN02745221_01221</name>
</gene>
<evidence type="ECO:0000259" key="7">
    <source>
        <dbReference type="Pfam" id="PF00590"/>
    </source>
</evidence>
<dbReference type="Gene3D" id="3.40.1010.10">
    <property type="entry name" value="Cobalt-precorrin-4 Transmethylase, Domain 1"/>
    <property type="match status" value="1"/>
</dbReference>
<dbReference type="PANTHER" id="PTHR45790">
    <property type="entry name" value="SIROHEME SYNTHASE-RELATED"/>
    <property type="match status" value="1"/>
</dbReference>
<dbReference type="PROSITE" id="PS00840">
    <property type="entry name" value="SUMT_2"/>
    <property type="match status" value="1"/>
</dbReference>
<evidence type="ECO:0000259" key="8">
    <source>
        <dbReference type="Pfam" id="PF02602"/>
    </source>
</evidence>
<dbReference type="EMBL" id="FQWY01000017">
    <property type="protein sequence ID" value="SHG89620.1"/>
    <property type="molecule type" value="Genomic_DNA"/>
</dbReference>
<evidence type="ECO:0000256" key="5">
    <source>
        <dbReference type="ARBA" id="ARBA00023244"/>
    </source>
</evidence>
<dbReference type="GO" id="GO:0004851">
    <property type="term" value="F:uroporphyrin-III C-methyltransferase activity"/>
    <property type="evidence" value="ECO:0007669"/>
    <property type="project" value="UniProtKB-EC"/>
</dbReference>
<proteinExistence type="inferred from homology"/>
<sequence length="509" mass="55579">MSKKGFVYLVGAGPGDPGLFTLKGAKVLQKAEVVVYDRLVSDKILALANPEAEFIYVGKESSHHALPQEKINELLVKKASEGKVVVRLKGGDPFLFGRGGEEALYVKRHGVPFEVVPGITSAIAVPAYAGIPVTHRDATSTLAIITGHEKPGKEESSIRWENIATGAGTLVFLMGVENLRFICQKLMDNGRSGETPVALVRWGTLPYQEVLTGTLADIAHKAEQSNFKPPAVIVVGEVVSLREELKWVEDKPLWGKRIVVTRARAQASLLSEKIYELGGEAIEFPTIAIKPLSDLHVLHNALYNLEHYNWIIFTSVNAVEIFFKEMKGLKLDIRELKGVNICAIGPATRDKLEEKGLIVDAVPDEYRAEGILSLLQPKIKPGDWVLLPRAKGARSVLPQTLHAWGAHVNEVYLYEAVPVSTVSAKTREEIIKGRVDYITFTSSSTVSNFVKIIGRENIPSINNNTRIACIGPITAETAAKEGFKVQLVAGEYTIDGLVNVLVEDAKALS</sequence>
<dbReference type="OrthoDB" id="9815856at2"/>
<dbReference type="CDD" id="cd11642">
    <property type="entry name" value="SUMT"/>
    <property type="match status" value="1"/>
</dbReference>
<dbReference type="NCBIfam" id="TIGR01469">
    <property type="entry name" value="cobA_cysG_Cterm"/>
    <property type="match status" value="1"/>
</dbReference>
<dbReference type="Gene3D" id="3.30.950.10">
    <property type="entry name" value="Methyltransferase, Cobalt-precorrin-4 Transmethylase, Domain 2"/>
    <property type="match status" value="1"/>
</dbReference>
<accession>A0A1M5NJ98</accession>
<evidence type="ECO:0000256" key="1">
    <source>
        <dbReference type="ARBA" id="ARBA00012162"/>
    </source>
</evidence>
<comment type="similarity">
    <text evidence="6">Belongs to the precorrin methyltransferase family.</text>
</comment>
<dbReference type="SUPFAM" id="SSF69618">
    <property type="entry name" value="HemD-like"/>
    <property type="match status" value="1"/>
</dbReference>
<protein>
    <recommendedName>
        <fullName evidence="1">uroporphyrinogen-III C-methyltransferase</fullName>
        <ecNumber evidence="1">2.1.1.107</ecNumber>
    </recommendedName>
</protein>
<dbReference type="SUPFAM" id="SSF53790">
    <property type="entry name" value="Tetrapyrrole methylase"/>
    <property type="match status" value="1"/>
</dbReference>
<keyword evidence="3 6" id="KW-0808">Transferase</keyword>
<dbReference type="EC" id="2.1.1.107" evidence="1"/>
<dbReference type="Pfam" id="PF00590">
    <property type="entry name" value="TP_methylase"/>
    <property type="match status" value="1"/>
</dbReference>
<dbReference type="FunFam" id="3.30.950.10:FF:000001">
    <property type="entry name" value="Siroheme synthase"/>
    <property type="match status" value="1"/>
</dbReference>
<dbReference type="InterPro" id="IPR050161">
    <property type="entry name" value="Siro_Cobalamin_biosynth"/>
</dbReference>
<evidence type="ECO:0000256" key="6">
    <source>
        <dbReference type="RuleBase" id="RU003960"/>
    </source>
</evidence>
<dbReference type="CDD" id="cd06578">
    <property type="entry name" value="HemD"/>
    <property type="match status" value="1"/>
</dbReference>